<organism evidence="1 2">
    <name type="scientific">Malurus cyaneus samueli</name>
    <dbReference type="NCBI Taxonomy" id="2593467"/>
    <lineage>
        <taxon>Eukaryota</taxon>
        <taxon>Metazoa</taxon>
        <taxon>Chordata</taxon>
        <taxon>Craniata</taxon>
        <taxon>Vertebrata</taxon>
        <taxon>Euteleostomi</taxon>
        <taxon>Archelosauria</taxon>
        <taxon>Archosauria</taxon>
        <taxon>Dinosauria</taxon>
        <taxon>Saurischia</taxon>
        <taxon>Theropoda</taxon>
        <taxon>Coelurosauria</taxon>
        <taxon>Aves</taxon>
        <taxon>Neognathae</taxon>
        <taxon>Neoaves</taxon>
        <taxon>Telluraves</taxon>
        <taxon>Australaves</taxon>
        <taxon>Passeriformes</taxon>
        <taxon>Meliphagoidea</taxon>
        <taxon>Maluridae</taxon>
        <taxon>Malurus</taxon>
    </lineage>
</organism>
<dbReference type="AlphaFoldDB" id="A0A8C5X928"/>
<sequence>MAAVMAAAPSGADFSDLREIKKQLLSVAERSRERGLQHSGKWAAELAFALEPLPLSELPPPPVRMLVIWMPTRWPSLTSISRNMTGLPIFCVAARARKLTSCTCTPDIW</sequence>
<dbReference type="Ensembl" id="ENSMCST00000020314.1">
    <property type="protein sequence ID" value="ENSMCSP00000019806.1"/>
    <property type="gene ID" value="ENSMCSG00000013914.1"/>
</dbReference>
<dbReference type="Proteomes" id="UP000694560">
    <property type="component" value="Unplaced"/>
</dbReference>
<accession>A0A8C5X928</accession>
<reference evidence="1" key="1">
    <citation type="submission" date="2025-08" db="UniProtKB">
        <authorList>
            <consortium name="Ensembl"/>
        </authorList>
    </citation>
    <scope>IDENTIFICATION</scope>
</reference>
<name>A0A8C5X928_9PASS</name>
<proteinExistence type="predicted"/>
<dbReference type="Gene3D" id="1.25.40.10">
    <property type="entry name" value="Tetratricopeptide repeat domain"/>
    <property type="match status" value="1"/>
</dbReference>
<reference evidence="1" key="2">
    <citation type="submission" date="2025-09" db="UniProtKB">
        <authorList>
            <consortium name="Ensembl"/>
        </authorList>
    </citation>
    <scope>IDENTIFICATION</scope>
</reference>
<protein>
    <submittedName>
        <fullName evidence="1">Uncharacterized protein</fullName>
    </submittedName>
</protein>
<evidence type="ECO:0000313" key="2">
    <source>
        <dbReference type="Proteomes" id="UP000694560"/>
    </source>
</evidence>
<dbReference type="InterPro" id="IPR011990">
    <property type="entry name" value="TPR-like_helical_dom_sf"/>
</dbReference>
<evidence type="ECO:0000313" key="1">
    <source>
        <dbReference type="Ensembl" id="ENSMCSP00000019806.1"/>
    </source>
</evidence>
<keyword evidence="2" id="KW-1185">Reference proteome</keyword>